<accession>A0A0C9WWE7</accession>
<organism evidence="2 3">
    <name type="scientific">Laccaria amethystina LaAM-08-1</name>
    <dbReference type="NCBI Taxonomy" id="1095629"/>
    <lineage>
        <taxon>Eukaryota</taxon>
        <taxon>Fungi</taxon>
        <taxon>Dikarya</taxon>
        <taxon>Basidiomycota</taxon>
        <taxon>Agaricomycotina</taxon>
        <taxon>Agaricomycetes</taxon>
        <taxon>Agaricomycetidae</taxon>
        <taxon>Agaricales</taxon>
        <taxon>Agaricineae</taxon>
        <taxon>Hydnangiaceae</taxon>
        <taxon>Laccaria</taxon>
    </lineage>
</organism>
<name>A0A0C9WWE7_9AGAR</name>
<protein>
    <submittedName>
        <fullName evidence="2">Uncharacterized protein</fullName>
    </submittedName>
</protein>
<dbReference type="Proteomes" id="UP000054477">
    <property type="component" value="Unassembled WGS sequence"/>
</dbReference>
<dbReference type="HOGENOM" id="CLU_061245_1_0_1"/>
<reference evidence="3" key="2">
    <citation type="submission" date="2015-01" db="EMBL/GenBank/DDBJ databases">
        <title>Evolutionary Origins and Diversification of the Mycorrhizal Mutualists.</title>
        <authorList>
            <consortium name="DOE Joint Genome Institute"/>
            <consortium name="Mycorrhizal Genomics Consortium"/>
            <person name="Kohler A."/>
            <person name="Kuo A."/>
            <person name="Nagy L.G."/>
            <person name="Floudas D."/>
            <person name="Copeland A."/>
            <person name="Barry K.W."/>
            <person name="Cichocki N."/>
            <person name="Veneault-Fourrey C."/>
            <person name="LaButti K."/>
            <person name="Lindquist E.A."/>
            <person name="Lipzen A."/>
            <person name="Lundell T."/>
            <person name="Morin E."/>
            <person name="Murat C."/>
            <person name="Riley R."/>
            <person name="Ohm R."/>
            <person name="Sun H."/>
            <person name="Tunlid A."/>
            <person name="Henrissat B."/>
            <person name="Grigoriev I.V."/>
            <person name="Hibbett D.S."/>
            <person name="Martin F."/>
        </authorList>
    </citation>
    <scope>NUCLEOTIDE SEQUENCE [LARGE SCALE GENOMIC DNA]</scope>
    <source>
        <strain evidence="3">LaAM-08-1</strain>
    </source>
</reference>
<keyword evidence="3" id="KW-1185">Reference proteome</keyword>
<dbReference type="EMBL" id="KN838863">
    <property type="protein sequence ID" value="KIJ93138.1"/>
    <property type="molecule type" value="Genomic_DNA"/>
</dbReference>
<feature type="region of interest" description="Disordered" evidence="1">
    <location>
        <begin position="21"/>
        <end position="121"/>
    </location>
</feature>
<dbReference type="InterPro" id="IPR044688">
    <property type="entry name" value="SCI-1-like"/>
</dbReference>
<feature type="compositionally biased region" description="Basic and acidic residues" evidence="1">
    <location>
        <begin position="70"/>
        <end position="100"/>
    </location>
</feature>
<proteinExistence type="predicted"/>
<dbReference type="STRING" id="1095629.A0A0C9WWE7"/>
<feature type="compositionally biased region" description="Basic and acidic residues" evidence="1">
    <location>
        <begin position="21"/>
        <end position="31"/>
    </location>
</feature>
<feature type="non-terminal residue" evidence="2">
    <location>
        <position position="156"/>
    </location>
</feature>
<evidence type="ECO:0000313" key="2">
    <source>
        <dbReference type="EMBL" id="KIJ93138.1"/>
    </source>
</evidence>
<dbReference type="PANTHER" id="PTHR34117:SF1">
    <property type="entry name" value="STYLE CELL-CYCLE INHIBITOR 1"/>
    <property type="match status" value="1"/>
</dbReference>
<dbReference type="OrthoDB" id="2139939at2759"/>
<evidence type="ECO:0000256" key="1">
    <source>
        <dbReference type="SAM" id="MobiDB-lite"/>
    </source>
</evidence>
<sequence length="156" mass="17717">ADYFQKSDEFRLWLKNEKGKHFDGLSGERARSGSRRVKGPTLPSASDLTLGREMNAEQQLDMRAHKRKREKAEGKERVEDAVGPKEVRREENGRPFREGGDDGLELDESTLLGGGDSFKDQIGERDAATRERANAFKEKEKATMVMFQQLAKQRFG</sequence>
<gene>
    <name evidence="2" type="ORF">K443DRAFT_684784</name>
</gene>
<dbReference type="PANTHER" id="PTHR34117">
    <property type="entry name" value="STYLE CELL-CYCLE INHIBITOR 1"/>
    <property type="match status" value="1"/>
</dbReference>
<evidence type="ECO:0000313" key="3">
    <source>
        <dbReference type="Proteomes" id="UP000054477"/>
    </source>
</evidence>
<reference evidence="2 3" key="1">
    <citation type="submission" date="2014-04" db="EMBL/GenBank/DDBJ databases">
        <authorList>
            <consortium name="DOE Joint Genome Institute"/>
            <person name="Kuo A."/>
            <person name="Kohler A."/>
            <person name="Nagy L.G."/>
            <person name="Floudas D."/>
            <person name="Copeland A."/>
            <person name="Barry K.W."/>
            <person name="Cichocki N."/>
            <person name="Veneault-Fourrey C."/>
            <person name="LaButti K."/>
            <person name="Lindquist E.A."/>
            <person name="Lipzen A."/>
            <person name="Lundell T."/>
            <person name="Morin E."/>
            <person name="Murat C."/>
            <person name="Sun H."/>
            <person name="Tunlid A."/>
            <person name="Henrissat B."/>
            <person name="Grigoriev I.V."/>
            <person name="Hibbett D.S."/>
            <person name="Martin F."/>
            <person name="Nordberg H.P."/>
            <person name="Cantor M.N."/>
            <person name="Hua S.X."/>
        </authorList>
    </citation>
    <scope>NUCLEOTIDE SEQUENCE [LARGE SCALE GENOMIC DNA]</scope>
    <source>
        <strain evidence="2 3">LaAM-08-1</strain>
    </source>
</reference>
<dbReference type="AlphaFoldDB" id="A0A0C9WWE7"/>